<evidence type="ECO:0000256" key="3">
    <source>
        <dbReference type="ARBA" id="ARBA00022723"/>
    </source>
</evidence>
<dbReference type="InterPro" id="IPR036291">
    <property type="entry name" value="NAD(P)-bd_dom_sf"/>
</dbReference>
<protein>
    <recommendedName>
        <fullName evidence="10">Enoyl reductase (ER) domain-containing protein</fullName>
    </recommendedName>
</protein>
<dbReference type="Pfam" id="PF00107">
    <property type="entry name" value="ADH_zinc_N"/>
    <property type="match status" value="1"/>
</dbReference>
<dbReference type="Proteomes" id="UP000245764">
    <property type="component" value="Chromosome 10"/>
</dbReference>
<organism evidence="8 9">
    <name type="scientific">Zymoseptoria tritici ST99CH_1E4</name>
    <dbReference type="NCBI Taxonomy" id="1276532"/>
    <lineage>
        <taxon>Eukaryota</taxon>
        <taxon>Fungi</taxon>
        <taxon>Dikarya</taxon>
        <taxon>Ascomycota</taxon>
        <taxon>Pezizomycotina</taxon>
        <taxon>Dothideomycetes</taxon>
        <taxon>Dothideomycetidae</taxon>
        <taxon>Mycosphaerellales</taxon>
        <taxon>Mycosphaerellaceae</taxon>
        <taxon>Zymoseptoria</taxon>
    </lineage>
</organism>
<evidence type="ECO:0000259" key="6">
    <source>
        <dbReference type="Pfam" id="PF00107"/>
    </source>
</evidence>
<comment type="similarity">
    <text evidence="2">Belongs to the zinc-containing alcohol dehydrogenase family.</text>
</comment>
<comment type="cofactor">
    <cofactor evidence="1">
        <name>Zn(2+)</name>
        <dbReference type="ChEBI" id="CHEBI:29105"/>
    </cofactor>
</comment>
<dbReference type="AlphaFoldDB" id="A0A2H1H0N1"/>
<feature type="domain" description="Alcohol dehydrogenase-like C-terminal" evidence="6">
    <location>
        <begin position="195"/>
        <end position="332"/>
    </location>
</feature>
<dbReference type="PANTHER" id="PTHR43350:SF17">
    <property type="entry name" value="NAD-DEPENDENT ALCOHOL DEHYDROGENASE"/>
    <property type="match status" value="1"/>
</dbReference>
<reference evidence="9" key="1">
    <citation type="submission" date="2017-05" db="EMBL/GenBank/DDBJ databases">
        <authorList>
            <person name="Song R."/>
            <person name="Chenine A.L."/>
            <person name="Ruprecht R.M."/>
        </authorList>
    </citation>
    <scope>NUCLEOTIDE SEQUENCE [LARGE SCALE GENOMIC DNA]</scope>
</reference>
<evidence type="ECO:0000256" key="4">
    <source>
        <dbReference type="ARBA" id="ARBA00022833"/>
    </source>
</evidence>
<evidence type="ECO:0000259" key="7">
    <source>
        <dbReference type="Pfam" id="PF08240"/>
    </source>
</evidence>
<evidence type="ECO:0000256" key="2">
    <source>
        <dbReference type="ARBA" id="ARBA00008072"/>
    </source>
</evidence>
<dbReference type="GO" id="GO:0046872">
    <property type="term" value="F:metal ion binding"/>
    <property type="evidence" value="ECO:0007669"/>
    <property type="project" value="UniProtKB-KW"/>
</dbReference>
<dbReference type="SUPFAM" id="SSF51735">
    <property type="entry name" value="NAD(P)-binding Rossmann-fold domains"/>
    <property type="match status" value="1"/>
</dbReference>
<name>A0A2H1H0N1_ZYMTR</name>
<evidence type="ECO:0000313" key="8">
    <source>
        <dbReference type="EMBL" id="SMR59375.1"/>
    </source>
</evidence>
<dbReference type="InterPro" id="IPR013154">
    <property type="entry name" value="ADH-like_N"/>
</dbReference>
<sequence length="377" mass="39928">MPKINVARLVEIGKPFEVGTADKPTPGPNDVLVNVEACCLVPNPSNIVSGGADSDVFILPQLPAVFGLDAAGVVEAVGERVLNIKAGDRVYMDPHLTCETCHQCRRGRTDICENTCLRAYFAMCPGGVKMLTHYPLGALSEYLLSPDVNIAKLPDSIDLATASRFGYIGTSFGGLKTAQIQPGKTLLINGVTGTLGYAAVAIALGLGCTRILGIGRNKERLAELENLCHKGRVRTICSEDGGIDAVTKRVSEQTNGLGPDALYDCLGNGGDADTTSRLVGTVKRGGIAVLAAGGAEGEIRQTYLEAMSRDVAILGTMWFTSAEVDELIALIDAGVIDFSFLRHEFFPLKKVNEAFEMVGNRPGGAFNVVVQPSKLDD</sequence>
<evidence type="ECO:0000313" key="9">
    <source>
        <dbReference type="Proteomes" id="UP000245764"/>
    </source>
</evidence>
<dbReference type="EMBL" id="LT854262">
    <property type="protein sequence ID" value="SMR59375.1"/>
    <property type="molecule type" value="Genomic_DNA"/>
</dbReference>
<gene>
    <name evidence="8" type="ORF">ZT1E4_G10110</name>
</gene>
<feature type="domain" description="Alcohol dehydrogenase-like N-terminal" evidence="7">
    <location>
        <begin position="27"/>
        <end position="155"/>
    </location>
</feature>
<dbReference type="Gene3D" id="3.90.180.10">
    <property type="entry name" value="Medium-chain alcohol dehydrogenases, catalytic domain"/>
    <property type="match status" value="1"/>
</dbReference>
<dbReference type="Pfam" id="PF08240">
    <property type="entry name" value="ADH_N"/>
    <property type="match status" value="1"/>
</dbReference>
<keyword evidence="4" id="KW-0862">Zinc</keyword>
<dbReference type="GO" id="GO:0016491">
    <property type="term" value="F:oxidoreductase activity"/>
    <property type="evidence" value="ECO:0007669"/>
    <property type="project" value="UniProtKB-KW"/>
</dbReference>
<keyword evidence="5" id="KW-0560">Oxidoreductase</keyword>
<dbReference type="SUPFAM" id="SSF50129">
    <property type="entry name" value="GroES-like"/>
    <property type="match status" value="1"/>
</dbReference>
<accession>A0A2H1H0N1</accession>
<evidence type="ECO:0000256" key="1">
    <source>
        <dbReference type="ARBA" id="ARBA00001947"/>
    </source>
</evidence>
<keyword evidence="3" id="KW-0479">Metal-binding</keyword>
<evidence type="ECO:0008006" key="10">
    <source>
        <dbReference type="Google" id="ProtNLM"/>
    </source>
</evidence>
<dbReference type="PANTHER" id="PTHR43350">
    <property type="entry name" value="NAD-DEPENDENT ALCOHOL DEHYDROGENASE"/>
    <property type="match status" value="1"/>
</dbReference>
<dbReference type="InterPro" id="IPR011032">
    <property type="entry name" value="GroES-like_sf"/>
</dbReference>
<evidence type="ECO:0000256" key="5">
    <source>
        <dbReference type="ARBA" id="ARBA00023002"/>
    </source>
</evidence>
<proteinExistence type="inferred from homology"/>
<dbReference type="InterPro" id="IPR013149">
    <property type="entry name" value="ADH-like_C"/>
</dbReference>